<evidence type="ECO:0000256" key="1">
    <source>
        <dbReference type="ARBA" id="ARBA00000085"/>
    </source>
</evidence>
<evidence type="ECO:0000256" key="2">
    <source>
        <dbReference type="ARBA" id="ARBA00004236"/>
    </source>
</evidence>
<dbReference type="InterPro" id="IPR005467">
    <property type="entry name" value="His_kinase_dom"/>
</dbReference>
<dbReference type="PROSITE" id="PS50885">
    <property type="entry name" value="HAMP"/>
    <property type="match status" value="1"/>
</dbReference>
<keyword evidence="8 11" id="KW-1133">Transmembrane helix</keyword>
<dbReference type="PANTHER" id="PTHR45436">
    <property type="entry name" value="SENSOR HISTIDINE KINASE YKOH"/>
    <property type="match status" value="1"/>
</dbReference>
<keyword evidence="9" id="KW-0902">Two-component regulatory system</keyword>
<comment type="subcellular location">
    <subcellularLocation>
        <location evidence="2">Cell membrane</location>
    </subcellularLocation>
</comment>
<dbReference type="CDD" id="cd06225">
    <property type="entry name" value="HAMP"/>
    <property type="match status" value="1"/>
</dbReference>
<dbReference type="GO" id="GO:0005886">
    <property type="term" value="C:plasma membrane"/>
    <property type="evidence" value="ECO:0007669"/>
    <property type="project" value="UniProtKB-SubCell"/>
</dbReference>
<dbReference type="Pfam" id="PF00672">
    <property type="entry name" value="HAMP"/>
    <property type="match status" value="1"/>
</dbReference>
<protein>
    <recommendedName>
        <fullName evidence="3">histidine kinase</fullName>
        <ecNumber evidence="3">2.7.13.3</ecNumber>
    </recommendedName>
</protein>
<proteinExistence type="predicted"/>
<gene>
    <name evidence="14" type="ORF">Pmi06nite_45690</name>
</gene>
<dbReference type="CDD" id="cd00075">
    <property type="entry name" value="HATPase"/>
    <property type="match status" value="1"/>
</dbReference>
<evidence type="ECO:0000313" key="14">
    <source>
        <dbReference type="EMBL" id="GII31127.1"/>
    </source>
</evidence>
<dbReference type="SMART" id="SM00388">
    <property type="entry name" value="HisKA"/>
    <property type="match status" value="1"/>
</dbReference>
<keyword evidence="15" id="KW-1185">Reference proteome</keyword>
<dbReference type="SMART" id="SM00304">
    <property type="entry name" value="HAMP"/>
    <property type="match status" value="1"/>
</dbReference>
<organism evidence="14 15">
    <name type="scientific">Planotetraspora mira</name>
    <dbReference type="NCBI Taxonomy" id="58121"/>
    <lineage>
        <taxon>Bacteria</taxon>
        <taxon>Bacillati</taxon>
        <taxon>Actinomycetota</taxon>
        <taxon>Actinomycetes</taxon>
        <taxon>Streptosporangiales</taxon>
        <taxon>Streptosporangiaceae</taxon>
        <taxon>Planotetraspora</taxon>
    </lineage>
</organism>
<dbReference type="SUPFAM" id="SSF47384">
    <property type="entry name" value="Homodimeric domain of signal transducing histidine kinase"/>
    <property type="match status" value="1"/>
</dbReference>
<dbReference type="SUPFAM" id="SSF55874">
    <property type="entry name" value="ATPase domain of HSP90 chaperone/DNA topoisomerase II/histidine kinase"/>
    <property type="match status" value="1"/>
</dbReference>
<evidence type="ECO:0000256" key="9">
    <source>
        <dbReference type="ARBA" id="ARBA00023012"/>
    </source>
</evidence>
<accession>A0A8J3TS73</accession>
<dbReference type="EC" id="2.7.13.3" evidence="3"/>
<dbReference type="AlphaFoldDB" id="A0A8J3TS73"/>
<dbReference type="SUPFAM" id="SSF158472">
    <property type="entry name" value="HAMP domain-like"/>
    <property type="match status" value="1"/>
</dbReference>
<keyword evidence="10 11" id="KW-0472">Membrane</keyword>
<dbReference type="SMART" id="SM00387">
    <property type="entry name" value="HATPase_c"/>
    <property type="match status" value="1"/>
</dbReference>
<dbReference type="InterPro" id="IPR050428">
    <property type="entry name" value="TCS_sensor_his_kinase"/>
</dbReference>
<dbReference type="InterPro" id="IPR036890">
    <property type="entry name" value="HATPase_C_sf"/>
</dbReference>
<dbReference type="PANTHER" id="PTHR45436:SF5">
    <property type="entry name" value="SENSOR HISTIDINE KINASE TRCS"/>
    <property type="match status" value="1"/>
</dbReference>
<evidence type="ECO:0000259" key="13">
    <source>
        <dbReference type="PROSITE" id="PS50885"/>
    </source>
</evidence>
<feature type="domain" description="Histidine kinase" evidence="12">
    <location>
        <begin position="237"/>
        <end position="443"/>
    </location>
</feature>
<dbReference type="PRINTS" id="PR00344">
    <property type="entry name" value="BCTRLSENSOR"/>
</dbReference>
<evidence type="ECO:0000256" key="11">
    <source>
        <dbReference type="SAM" id="Phobius"/>
    </source>
</evidence>
<dbReference type="InterPro" id="IPR036097">
    <property type="entry name" value="HisK_dim/P_sf"/>
</dbReference>
<evidence type="ECO:0000256" key="3">
    <source>
        <dbReference type="ARBA" id="ARBA00012438"/>
    </source>
</evidence>
<keyword evidence="7 14" id="KW-0418">Kinase</keyword>
<dbReference type="Proteomes" id="UP000650628">
    <property type="component" value="Unassembled WGS sequence"/>
</dbReference>
<comment type="caution">
    <text evidence="14">The sequence shown here is derived from an EMBL/GenBank/DDBJ whole genome shotgun (WGS) entry which is preliminary data.</text>
</comment>
<keyword evidence="4" id="KW-0597">Phosphoprotein</keyword>
<evidence type="ECO:0000256" key="8">
    <source>
        <dbReference type="ARBA" id="ARBA00022989"/>
    </source>
</evidence>
<keyword evidence="6 11" id="KW-0812">Transmembrane</keyword>
<dbReference type="InterPro" id="IPR003660">
    <property type="entry name" value="HAMP_dom"/>
</dbReference>
<comment type="catalytic activity">
    <reaction evidence="1">
        <text>ATP + protein L-histidine = ADP + protein N-phospho-L-histidine.</text>
        <dbReference type="EC" id="2.7.13.3"/>
    </reaction>
</comment>
<evidence type="ECO:0000313" key="15">
    <source>
        <dbReference type="Proteomes" id="UP000650628"/>
    </source>
</evidence>
<evidence type="ECO:0000256" key="6">
    <source>
        <dbReference type="ARBA" id="ARBA00022692"/>
    </source>
</evidence>
<dbReference type="InterPro" id="IPR003594">
    <property type="entry name" value="HATPase_dom"/>
</dbReference>
<dbReference type="PROSITE" id="PS50109">
    <property type="entry name" value="HIS_KIN"/>
    <property type="match status" value="1"/>
</dbReference>
<name>A0A8J3TS73_9ACTN</name>
<dbReference type="Gene3D" id="3.30.565.10">
    <property type="entry name" value="Histidine kinase-like ATPase, C-terminal domain"/>
    <property type="match status" value="1"/>
</dbReference>
<dbReference type="InterPro" id="IPR003661">
    <property type="entry name" value="HisK_dim/P_dom"/>
</dbReference>
<reference evidence="14 15" key="1">
    <citation type="submission" date="2021-01" db="EMBL/GenBank/DDBJ databases">
        <title>Whole genome shotgun sequence of Planotetraspora mira NBRC 15435.</title>
        <authorList>
            <person name="Komaki H."/>
            <person name="Tamura T."/>
        </authorList>
    </citation>
    <scope>NUCLEOTIDE SEQUENCE [LARGE SCALE GENOMIC DNA]</scope>
    <source>
        <strain evidence="14 15">NBRC 15435</strain>
    </source>
</reference>
<evidence type="ECO:0000256" key="10">
    <source>
        <dbReference type="ARBA" id="ARBA00023136"/>
    </source>
</evidence>
<dbReference type="CDD" id="cd00082">
    <property type="entry name" value="HisKA"/>
    <property type="match status" value="1"/>
</dbReference>
<dbReference type="RefSeq" id="WP_239114118.1">
    <property type="nucleotide sequence ID" value="NZ_BOOO01000023.1"/>
</dbReference>
<dbReference type="EMBL" id="BOOO01000023">
    <property type="protein sequence ID" value="GII31127.1"/>
    <property type="molecule type" value="Genomic_DNA"/>
</dbReference>
<keyword evidence="5" id="KW-0808">Transferase</keyword>
<dbReference type="Pfam" id="PF02518">
    <property type="entry name" value="HATPase_c"/>
    <property type="match status" value="1"/>
</dbReference>
<sequence>MLRPRSIRTRYTMMATALSLLFLVTIGVSVDLATRYRVEANAFEDTKAVASQWSAAVRNGSVPHTLPAMTRVNLIQIVDADGHVLQASKQAWNRPPISTVHPPSNDRFQNITSCEPGRGCVLLMAIRVTPAANSPVVYAGLPEPSILATCWLELGLFTCIVLILAFVAWITWTLVGRTLRPVETIRARMSEITGSDLSLRVPLPPGRDEIAMLARTANQTLDRLEIAVKQQRRFASDASHELRTPIAGLRVALEDAIAHPEDVDAQETLRTALSTTNRLEAIVSDLLVLARLRASDPEPPEPIDLGALAKEASTGRIDTVPVHVNATGDVRVSGCRSQLMRVMDNLLNNARRHADSSVEVTVGSENGQAVVSVTDDGAGIDPHDRERVFARFTRLDDARRRDPGGTGLGLAISREIVEAHGGTLKVEDSPRGARFVMRLGAMTDSGRPGNRL</sequence>
<feature type="transmembrane region" description="Helical" evidence="11">
    <location>
        <begin position="154"/>
        <end position="175"/>
    </location>
</feature>
<dbReference type="InterPro" id="IPR004358">
    <property type="entry name" value="Sig_transdc_His_kin-like_C"/>
</dbReference>
<dbReference type="Gene3D" id="1.10.287.130">
    <property type="match status" value="1"/>
</dbReference>
<dbReference type="GO" id="GO:0000155">
    <property type="term" value="F:phosphorelay sensor kinase activity"/>
    <property type="evidence" value="ECO:0007669"/>
    <property type="project" value="InterPro"/>
</dbReference>
<evidence type="ECO:0000256" key="7">
    <source>
        <dbReference type="ARBA" id="ARBA00022777"/>
    </source>
</evidence>
<evidence type="ECO:0000256" key="5">
    <source>
        <dbReference type="ARBA" id="ARBA00022679"/>
    </source>
</evidence>
<dbReference type="Gene3D" id="6.10.340.10">
    <property type="match status" value="1"/>
</dbReference>
<evidence type="ECO:0000259" key="12">
    <source>
        <dbReference type="PROSITE" id="PS50109"/>
    </source>
</evidence>
<feature type="domain" description="HAMP" evidence="13">
    <location>
        <begin position="176"/>
        <end position="229"/>
    </location>
</feature>
<evidence type="ECO:0000256" key="4">
    <source>
        <dbReference type="ARBA" id="ARBA00022553"/>
    </source>
</evidence>
<dbReference type="Pfam" id="PF00512">
    <property type="entry name" value="HisKA"/>
    <property type="match status" value="1"/>
</dbReference>